<protein>
    <submittedName>
        <fullName evidence="2">Putative transposase</fullName>
    </submittedName>
</protein>
<dbReference type="AlphaFoldDB" id="A0A7W8M8R9"/>
<proteinExistence type="predicted"/>
<dbReference type="SUPFAM" id="SSF53098">
    <property type="entry name" value="Ribonuclease H-like"/>
    <property type="match status" value="1"/>
</dbReference>
<evidence type="ECO:0000259" key="1">
    <source>
        <dbReference type="PROSITE" id="PS50994"/>
    </source>
</evidence>
<name>A0A7W8M8R9_9BURK</name>
<dbReference type="InterPro" id="IPR036397">
    <property type="entry name" value="RNaseH_sf"/>
</dbReference>
<accession>A0A7W8M8R9</accession>
<sequence>MRLSRSAYYAPTVDWAQRDAGVVDVLNGIVAKRTRWGFWKCFRRLRADGYGWNHKRVHRVYCQMRLNLKRKAKRRTFTRERQPLEAPQGLNRIWSMDFTHDAMYDGRTFRTLNVIDEGNREALRIECGKSIPSARVVRVMEQLVEVYGKPDAIRLDNGPEFTADKFTDWAERNGIKLLYIEPGKPNQNAFVERFNRTFREEVLDAHLFNRLGDVQRIADEWLTDYNEYRPHESLGDVPPAEFMPRSFKPEVSDFELST</sequence>
<gene>
    <name evidence="2" type="ORF">HNQ70_002067</name>
</gene>
<reference evidence="2 3" key="1">
    <citation type="submission" date="2020-08" db="EMBL/GenBank/DDBJ databases">
        <title>Genomic Encyclopedia of Type Strains, Phase IV (KMG-IV): sequencing the most valuable type-strain genomes for metagenomic binning, comparative biology and taxonomic classification.</title>
        <authorList>
            <person name="Goeker M."/>
        </authorList>
    </citation>
    <scope>NUCLEOTIDE SEQUENCE [LARGE SCALE GENOMIC DNA]</scope>
    <source>
        <strain evidence="2 3">DSM 29781</strain>
    </source>
</reference>
<dbReference type="GO" id="GO:0015074">
    <property type="term" value="P:DNA integration"/>
    <property type="evidence" value="ECO:0007669"/>
    <property type="project" value="InterPro"/>
</dbReference>
<evidence type="ECO:0000313" key="2">
    <source>
        <dbReference type="EMBL" id="MBB5272053.1"/>
    </source>
</evidence>
<organism evidence="2 3">
    <name type="scientific">Quisquiliibacterium transsilvanicum</name>
    <dbReference type="NCBI Taxonomy" id="1549638"/>
    <lineage>
        <taxon>Bacteria</taxon>
        <taxon>Pseudomonadati</taxon>
        <taxon>Pseudomonadota</taxon>
        <taxon>Betaproteobacteria</taxon>
        <taxon>Burkholderiales</taxon>
        <taxon>Burkholderiaceae</taxon>
        <taxon>Quisquiliibacterium</taxon>
    </lineage>
</organism>
<dbReference type="PANTHER" id="PTHR47515:SF2">
    <property type="entry name" value="INTEGRASE CORE DOMAIN PROTEIN"/>
    <property type="match status" value="1"/>
</dbReference>
<evidence type="ECO:0000313" key="3">
    <source>
        <dbReference type="Proteomes" id="UP000532440"/>
    </source>
</evidence>
<feature type="domain" description="Integrase catalytic" evidence="1">
    <location>
        <begin position="83"/>
        <end position="246"/>
    </location>
</feature>
<keyword evidence="3" id="KW-1185">Reference proteome</keyword>
<dbReference type="InterPro" id="IPR001584">
    <property type="entry name" value="Integrase_cat-core"/>
</dbReference>
<dbReference type="Gene3D" id="3.30.420.10">
    <property type="entry name" value="Ribonuclease H-like superfamily/Ribonuclease H"/>
    <property type="match status" value="1"/>
</dbReference>
<dbReference type="InterPro" id="IPR048020">
    <property type="entry name" value="Transpos_IS3"/>
</dbReference>
<dbReference type="InterPro" id="IPR012337">
    <property type="entry name" value="RNaseH-like_sf"/>
</dbReference>
<dbReference type="NCBIfam" id="NF033516">
    <property type="entry name" value="transpos_IS3"/>
    <property type="match status" value="1"/>
</dbReference>
<dbReference type="Proteomes" id="UP000532440">
    <property type="component" value="Unassembled WGS sequence"/>
</dbReference>
<comment type="caution">
    <text evidence="2">The sequence shown here is derived from an EMBL/GenBank/DDBJ whole genome shotgun (WGS) entry which is preliminary data.</text>
</comment>
<dbReference type="PANTHER" id="PTHR47515">
    <property type="entry name" value="LOW CALCIUM RESPONSE LOCUS PROTEIN T"/>
    <property type="match status" value="1"/>
</dbReference>
<dbReference type="EMBL" id="JACHGB010000004">
    <property type="protein sequence ID" value="MBB5272053.1"/>
    <property type="molecule type" value="Genomic_DNA"/>
</dbReference>
<dbReference type="Pfam" id="PF13683">
    <property type="entry name" value="rve_3"/>
    <property type="match status" value="1"/>
</dbReference>
<dbReference type="PROSITE" id="PS50994">
    <property type="entry name" value="INTEGRASE"/>
    <property type="match status" value="1"/>
</dbReference>
<dbReference type="GO" id="GO:0003676">
    <property type="term" value="F:nucleic acid binding"/>
    <property type="evidence" value="ECO:0007669"/>
    <property type="project" value="InterPro"/>
</dbReference>